<protein>
    <submittedName>
        <fullName evidence="1">Uncharacterized protein</fullName>
    </submittedName>
</protein>
<evidence type="ECO:0000313" key="2">
    <source>
        <dbReference type="Proteomes" id="UP000239590"/>
    </source>
</evidence>
<gene>
    <name evidence="1" type="ORF">C5O19_09495</name>
</gene>
<sequence>MNNQPDVQGFVGWVDKNLSKYYFSKVEGGMLAIIKQFRMPDGLLKELQNRSFLVKEKIIRKGDSGWQLGNCWTTSLLMPAVIEVIIDGLLGTTQVTVAEEETHGEADLKANPFASIDLETDVNTSLRELALQKVSSDLIRAGVKPRERIVCLSDQNIESDDLLYMVMVAGIIQAATGFSMARSTAYTLMKMHDTNQATIYRKERSITLSELF</sequence>
<keyword evidence="2" id="KW-1185">Reference proteome</keyword>
<dbReference type="OrthoDB" id="9930400at2"/>
<proteinExistence type="predicted"/>
<dbReference type="RefSeq" id="WP_104711622.1">
    <property type="nucleotide sequence ID" value="NZ_PTRA01000001.1"/>
</dbReference>
<reference evidence="2" key="1">
    <citation type="submission" date="2018-02" db="EMBL/GenBank/DDBJ databases">
        <title>Genome sequencing of Solimonas sp. HR-BB.</title>
        <authorList>
            <person name="Lee Y."/>
            <person name="Jeon C.O."/>
        </authorList>
    </citation>
    <scope>NUCLEOTIDE SEQUENCE [LARGE SCALE GENOMIC DNA]</scope>
    <source>
        <strain evidence="2">HR-U</strain>
    </source>
</reference>
<dbReference type="AlphaFoldDB" id="A0A2S7IQ51"/>
<organism evidence="1 2">
    <name type="scientific">Siphonobacter curvatus</name>
    <dbReference type="NCBI Taxonomy" id="2094562"/>
    <lineage>
        <taxon>Bacteria</taxon>
        <taxon>Pseudomonadati</taxon>
        <taxon>Bacteroidota</taxon>
        <taxon>Cytophagia</taxon>
        <taxon>Cytophagales</taxon>
        <taxon>Cytophagaceae</taxon>
        <taxon>Siphonobacter</taxon>
    </lineage>
</organism>
<dbReference type="Proteomes" id="UP000239590">
    <property type="component" value="Unassembled WGS sequence"/>
</dbReference>
<dbReference type="EMBL" id="PTRA01000001">
    <property type="protein sequence ID" value="PQA59835.1"/>
    <property type="molecule type" value="Genomic_DNA"/>
</dbReference>
<comment type="caution">
    <text evidence="1">The sequence shown here is derived from an EMBL/GenBank/DDBJ whole genome shotgun (WGS) entry which is preliminary data.</text>
</comment>
<accession>A0A2S7IQ51</accession>
<evidence type="ECO:0000313" key="1">
    <source>
        <dbReference type="EMBL" id="PQA59835.1"/>
    </source>
</evidence>
<name>A0A2S7IQ51_9BACT</name>